<dbReference type="EMBL" id="ML742434">
    <property type="protein sequence ID" value="KAE8144795.1"/>
    <property type="molecule type" value="Genomic_DNA"/>
</dbReference>
<gene>
    <name evidence="1" type="ORF">BDV25DRAFT_145266</name>
</gene>
<protein>
    <submittedName>
        <fullName evidence="1">Uncharacterized protein</fullName>
    </submittedName>
</protein>
<reference evidence="1 2" key="1">
    <citation type="submission" date="2019-04" db="EMBL/GenBank/DDBJ databases">
        <title>Friends and foes A comparative genomics study of 23 Aspergillus species from section Flavi.</title>
        <authorList>
            <consortium name="DOE Joint Genome Institute"/>
            <person name="Kjaerbolling I."/>
            <person name="Vesth T."/>
            <person name="Frisvad J.C."/>
            <person name="Nybo J.L."/>
            <person name="Theobald S."/>
            <person name="Kildgaard S."/>
            <person name="Isbrandt T."/>
            <person name="Kuo A."/>
            <person name="Sato A."/>
            <person name="Lyhne E.K."/>
            <person name="Kogle M.E."/>
            <person name="Wiebenga A."/>
            <person name="Kun R.S."/>
            <person name="Lubbers R.J."/>
            <person name="Makela M.R."/>
            <person name="Barry K."/>
            <person name="Chovatia M."/>
            <person name="Clum A."/>
            <person name="Daum C."/>
            <person name="Haridas S."/>
            <person name="He G."/>
            <person name="LaButti K."/>
            <person name="Lipzen A."/>
            <person name="Mondo S."/>
            <person name="Riley R."/>
            <person name="Salamov A."/>
            <person name="Simmons B.A."/>
            <person name="Magnuson J.K."/>
            <person name="Henrissat B."/>
            <person name="Mortensen U.H."/>
            <person name="Larsen T.O."/>
            <person name="Devries R.P."/>
            <person name="Grigoriev I.V."/>
            <person name="Machida M."/>
            <person name="Baker S.E."/>
            <person name="Andersen M.R."/>
        </authorList>
    </citation>
    <scope>NUCLEOTIDE SEQUENCE [LARGE SCALE GENOMIC DNA]</scope>
    <source>
        <strain evidence="1 2">IBT 18842</strain>
    </source>
</reference>
<name>A0A5N6TEJ7_ASPAV</name>
<proteinExistence type="predicted"/>
<keyword evidence="2" id="KW-1185">Reference proteome</keyword>
<accession>A0A5N6TEJ7</accession>
<dbReference type="AlphaFoldDB" id="A0A5N6TEJ7"/>
<evidence type="ECO:0000313" key="2">
    <source>
        <dbReference type="Proteomes" id="UP000325780"/>
    </source>
</evidence>
<organism evidence="1 2">
    <name type="scientific">Aspergillus avenaceus</name>
    <dbReference type="NCBI Taxonomy" id="36643"/>
    <lineage>
        <taxon>Eukaryota</taxon>
        <taxon>Fungi</taxon>
        <taxon>Dikarya</taxon>
        <taxon>Ascomycota</taxon>
        <taxon>Pezizomycotina</taxon>
        <taxon>Eurotiomycetes</taxon>
        <taxon>Eurotiomycetidae</taxon>
        <taxon>Eurotiales</taxon>
        <taxon>Aspergillaceae</taxon>
        <taxon>Aspergillus</taxon>
        <taxon>Aspergillus subgen. Circumdati</taxon>
    </lineage>
</organism>
<sequence length="144" mass="16358">MSQYLADLIVIYATNAYAKPDGLVDELQGATPDINNGHGGFFTWLVPRWTETPSKAITSLSILISDSEHRNYNDMALNLPKGHRYVIPERDGDKPITKVGLYRTPDEHTSEEIEARIRESGYTNYTTDINKNRGGDYLYLVWAY</sequence>
<dbReference type="OrthoDB" id="1046782at2759"/>
<dbReference type="Proteomes" id="UP000325780">
    <property type="component" value="Unassembled WGS sequence"/>
</dbReference>
<evidence type="ECO:0000313" key="1">
    <source>
        <dbReference type="EMBL" id="KAE8144795.1"/>
    </source>
</evidence>